<dbReference type="InterPro" id="IPR003594">
    <property type="entry name" value="HATPase_dom"/>
</dbReference>
<feature type="transmembrane region" description="Helical" evidence="1">
    <location>
        <begin position="138"/>
        <end position="162"/>
    </location>
</feature>
<accession>A0A2A2H8I3</accession>
<feature type="transmembrane region" description="Helical" evidence="1">
    <location>
        <begin position="62"/>
        <end position="85"/>
    </location>
</feature>
<dbReference type="Proteomes" id="UP000217784">
    <property type="component" value="Unassembled WGS sequence"/>
</dbReference>
<dbReference type="InterPro" id="IPR000700">
    <property type="entry name" value="PAS-assoc_C"/>
</dbReference>
<name>A0A2A2H8I3_METBR</name>
<dbReference type="RefSeq" id="WP_069585723.1">
    <property type="nucleotide sequence ID" value="NZ_LMVM01000003.1"/>
</dbReference>
<dbReference type="InterPro" id="IPR001610">
    <property type="entry name" value="PAC"/>
</dbReference>
<comment type="caution">
    <text evidence="4">The sequence shown here is derived from an EMBL/GenBank/DDBJ whole genome shotgun (WGS) entry which is preliminary data.</text>
</comment>
<dbReference type="SMART" id="SM00387">
    <property type="entry name" value="HATPase_c"/>
    <property type="match status" value="1"/>
</dbReference>
<evidence type="ECO:0008006" key="6">
    <source>
        <dbReference type="Google" id="ProtNLM"/>
    </source>
</evidence>
<feature type="domain" description="PAS" evidence="2">
    <location>
        <begin position="236"/>
        <end position="287"/>
    </location>
</feature>
<organism evidence="4 5">
    <name type="scientific">Methanobacterium bryantii</name>
    <dbReference type="NCBI Taxonomy" id="2161"/>
    <lineage>
        <taxon>Archaea</taxon>
        <taxon>Methanobacteriati</taxon>
        <taxon>Methanobacteriota</taxon>
        <taxon>Methanomada group</taxon>
        <taxon>Methanobacteria</taxon>
        <taxon>Methanobacteriales</taxon>
        <taxon>Methanobacteriaceae</taxon>
        <taxon>Methanobacterium</taxon>
    </lineage>
</organism>
<dbReference type="Pfam" id="PF02518">
    <property type="entry name" value="HATPase_c"/>
    <property type="match status" value="1"/>
</dbReference>
<dbReference type="PROSITE" id="PS50112">
    <property type="entry name" value="PAS"/>
    <property type="match status" value="1"/>
</dbReference>
<feature type="transmembrane region" description="Helical" evidence="1">
    <location>
        <begin position="97"/>
        <end position="118"/>
    </location>
</feature>
<dbReference type="Pfam" id="PF07568">
    <property type="entry name" value="HisKA_2"/>
    <property type="match status" value="1"/>
</dbReference>
<dbReference type="Gene3D" id="3.30.565.10">
    <property type="entry name" value="Histidine kinase-like ATPase, C-terminal domain"/>
    <property type="match status" value="1"/>
</dbReference>
<feature type="transmembrane region" description="Helical" evidence="1">
    <location>
        <begin position="6"/>
        <end position="24"/>
    </location>
</feature>
<proteinExistence type="predicted"/>
<dbReference type="EMBL" id="LMVM01000003">
    <property type="protein sequence ID" value="PAV05580.1"/>
    <property type="molecule type" value="Genomic_DNA"/>
</dbReference>
<dbReference type="InterPro" id="IPR036890">
    <property type="entry name" value="HATPase_C_sf"/>
</dbReference>
<feature type="transmembrane region" description="Helical" evidence="1">
    <location>
        <begin position="31"/>
        <end position="50"/>
    </location>
</feature>
<dbReference type="SMART" id="SM00086">
    <property type="entry name" value="PAC"/>
    <property type="match status" value="1"/>
</dbReference>
<dbReference type="InterPro" id="IPR011495">
    <property type="entry name" value="Sig_transdc_His_kin_sub2_dim/P"/>
</dbReference>
<evidence type="ECO:0000259" key="2">
    <source>
        <dbReference type="PROSITE" id="PS50112"/>
    </source>
</evidence>
<keyword evidence="1" id="KW-1133">Transmembrane helix</keyword>
<dbReference type="Gene3D" id="3.30.450.20">
    <property type="entry name" value="PAS domain"/>
    <property type="match status" value="1"/>
</dbReference>
<dbReference type="NCBIfam" id="TIGR00229">
    <property type="entry name" value="sensory_box"/>
    <property type="match status" value="1"/>
</dbReference>
<dbReference type="InterPro" id="IPR035965">
    <property type="entry name" value="PAS-like_dom_sf"/>
</dbReference>
<dbReference type="PROSITE" id="PS50113">
    <property type="entry name" value="PAC"/>
    <property type="match status" value="1"/>
</dbReference>
<evidence type="ECO:0000313" key="4">
    <source>
        <dbReference type="EMBL" id="PAV05580.1"/>
    </source>
</evidence>
<feature type="transmembrane region" description="Helical" evidence="1">
    <location>
        <begin position="174"/>
        <end position="197"/>
    </location>
</feature>
<dbReference type="PANTHER" id="PTHR43065:SF23">
    <property type="entry name" value="SENSOR HISTIDINE KINASE PDTAS"/>
    <property type="match status" value="1"/>
</dbReference>
<dbReference type="InterPro" id="IPR000014">
    <property type="entry name" value="PAS"/>
</dbReference>
<keyword evidence="1" id="KW-0472">Membrane</keyword>
<feature type="domain" description="PAC" evidence="3">
    <location>
        <begin position="301"/>
        <end position="353"/>
    </location>
</feature>
<dbReference type="CDD" id="cd00130">
    <property type="entry name" value="PAS"/>
    <property type="match status" value="1"/>
</dbReference>
<dbReference type="OrthoDB" id="8127at2157"/>
<dbReference type="AlphaFoldDB" id="A0A2A2H8I3"/>
<dbReference type="SUPFAM" id="SSF55874">
    <property type="entry name" value="ATPase domain of HSP90 chaperone/DNA topoisomerase II/histidine kinase"/>
    <property type="match status" value="1"/>
</dbReference>
<gene>
    <name evidence="4" type="ORF">ASJ80_08695</name>
</gene>
<dbReference type="Pfam" id="PF16927">
    <property type="entry name" value="HisKA_7TM"/>
    <property type="match status" value="1"/>
</dbReference>
<keyword evidence="5" id="KW-1185">Reference proteome</keyword>
<dbReference type="Pfam" id="PF13426">
    <property type="entry name" value="PAS_9"/>
    <property type="match status" value="1"/>
</dbReference>
<evidence type="ECO:0000259" key="3">
    <source>
        <dbReference type="PROSITE" id="PS50113"/>
    </source>
</evidence>
<dbReference type="InterPro" id="IPR031621">
    <property type="entry name" value="HisKA_7TM"/>
</dbReference>
<dbReference type="PANTHER" id="PTHR43065">
    <property type="entry name" value="SENSOR HISTIDINE KINASE"/>
    <property type="match status" value="1"/>
</dbReference>
<reference evidence="4 5" key="1">
    <citation type="journal article" date="2017" name="BMC Genomics">
        <title>Genomic analysis of methanogenic archaea reveals a shift towards energy conservation.</title>
        <authorList>
            <person name="Gilmore S.P."/>
            <person name="Henske J.K."/>
            <person name="Sexton J.A."/>
            <person name="Solomon K.V."/>
            <person name="Seppala S."/>
            <person name="Yoo J.I."/>
            <person name="Huyett L.M."/>
            <person name="Pressman A."/>
            <person name="Cogan J.Z."/>
            <person name="Kivenson V."/>
            <person name="Peng X."/>
            <person name="Tan Y."/>
            <person name="Valentine D.L."/>
            <person name="O'Malley M.A."/>
        </authorList>
    </citation>
    <scope>NUCLEOTIDE SEQUENCE [LARGE SCALE GENOMIC DNA]</scope>
    <source>
        <strain evidence="4 5">M.o.H.</strain>
    </source>
</reference>
<protein>
    <recommendedName>
        <fullName evidence="6">Histidine kinase domain-containing protein</fullName>
    </recommendedName>
</protein>
<sequence length="569" mass="64380">MNVFALISLVAFMVCFFLGNFIYHKNPKSRLNTIIALTCIFVGFLAFIEFEYRHAETFQTAFFWLKISTLWPIVPSLLLHVSLIFTKSSYLKNKLTYLLMYLPGIAISAVGLTTDLLISGASKEYWGWTYIVPTNVTLYNIMSLWTVVAVVLAGGICFAYYLKSYDLKKKQAKYILAGLYIPFFISLATDFMLPIVFLRVPELTMTTMTMGITLMSYGIWKYKFPALTPAIAADSIVSTMSNFFFLLDDDLLIVKVNQATMDLLGVVDSELVDKPLNTVFAEDQKSLFKKNPFNGDKKSITNIETMFKAKNGQLIPVFLSLSQIEIDNSQTLGIVCIGNDITDIKLAENKIKASLEEKGLLLQEIHHRVKNNLQIISSLLSLQSKYVKDEEDLELFRESQSRVRSMAFIHEQLYQSSDFTNIEFGTYVKNLINYLSYSYSIDSSYINFNLDIDDVSLDINTAIPCGLIINELVTNSLKYAFPADNCGKSSGTILNEICIYLHSYKEDKFILVISDNGVGLPESTDFKNSNTLGLLLVNSLVDQLEGSIELDRTNGTRFRLIFNKLDYKN</sequence>
<evidence type="ECO:0000256" key="1">
    <source>
        <dbReference type="SAM" id="Phobius"/>
    </source>
</evidence>
<keyword evidence="1" id="KW-0812">Transmembrane</keyword>
<dbReference type="SUPFAM" id="SSF55785">
    <property type="entry name" value="PYP-like sensor domain (PAS domain)"/>
    <property type="match status" value="1"/>
</dbReference>
<dbReference type="SMART" id="SM00091">
    <property type="entry name" value="PAS"/>
    <property type="match status" value="1"/>
</dbReference>
<evidence type="ECO:0000313" key="5">
    <source>
        <dbReference type="Proteomes" id="UP000217784"/>
    </source>
</evidence>